<dbReference type="Proteomes" id="UP001169764">
    <property type="component" value="Unassembled WGS sequence"/>
</dbReference>
<feature type="domain" description="SPOR" evidence="3">
    <location>
        <begin position="265"/>
        <end position="346"/>
    </location>
</feature>
<evidence type="ECO:0000256" key="2">
    <source>
        <dbReference type="SAM" id="SignalP"/>
    </source>
</evidence>
<dbReference type="InterPro" id="IPR007730">
    <property type="entry name" value="SPOR-like_dom"/>
</dbReference>
<dbReference type="SMART" id="SM00671">
    <property type="entry name" value="SEL1"/>
    <property type="match status" value="2"/>
</dbReference>
<dbReference type="PANTHER" id="PTHR11102:SF160">
    <property type="entry name" value="ERAD-ASSOCIATED E3 UBIQUITIN-PROTEIN LIGASE COMPONENT HRD3"/>
    <property type="match status" value="1"/>
</dbReference>
<reference evidence="4" key="1">
    <citation type="submission" date="2023-07" db="EMBL/GenBank/DDBJ databases">
        <authorList>
            <person name="Kim M."/>
        </authorList>
    </citation>
    <scope>NUCLEOTIDE SEQUENCE</scope>
    <source>
        <strain evidence="4">BIUV-7</strain>
    </source>
</reference>
<dbReference type="SUPFAM" id="SSF81901">
    <property type="entry name" value="HCP-like"/>
    <property type="match status" value="1"/>
</dbReference>
<dbReference type="SUPFAM" id="SSF110997">
    <property type="entry name" value="Sporulation related repeat"/>
    <property type="match status" value="1"/>
</dbReference>
<feature type="region of interest" description="Disordered" evidence="1">
    <location>
        <begin position="160"/>
        <end position="184"/>
    </location>
</feature>
<evidence type="ECO:0000313" key="5">
    <source>
        <dbReference type="Proteomes" id="UP001169764"/>
    </source>
</evidence>
<accession>A0ABT8Y513</accession>
<dbReference type="InterPro" id="IPR036680">
    <property type="entry name" value="SPOR-like_sf"/>
</dbReference>
<dbReference type="PROSITE" id="PS51724">
    <property type="entry name" value="SPOR"/>
    <property type="match status" value="1"/>
</dbReference>
<keyword evidence="2" id="KW-0732">Signal</keyword>
<name>A0ABT8Y513_9SPHN</name>
<dbReference type="PANTHER" id="PTHR11102">
    <property type="entry name" value="SEL-1-LIKE PROTEIN"/>
    <property type="match status" value="1"/>
</dbReference>
<sequence>MRFAAFSAPLLLALAVPAAAQTIGEVQTKAAAGDRESQFVLGEAYRTGQGVTPDREQAITWFRKAAAQGDTRAGDALGLLLFTKGERRESIPLLEAAETRQDARALYLLGTARFNGDGVPKDLPRAYAEMRTAANMNLPQAIRSLQLMEPYLTDRDRMASNTIQPGRTPLPPAQPAVAQSTGSAPATLAPLAAPAAATPTPATPAPLPRPAPVFVPRPAPAPIQTTAVPPSAPAEPIVTPPPVEPLVAPPPRPAASMPRPAATPTPAMGKWRVQLGSLISADKAEEQWRTLLRKLPELSRLSHTSVQANGMWRLQATGLASRSEAQDLCKAVTAKGGNCIALNPLP</sequence>
<feature type="chain" id="PRO_5045096812" evidence="2">
    <location>
        <begin position="21"/>
        <end position="346"/>
    </location>
</feature>
<dbReference type="Gene3D" id="3.30.70.1070">
    <property type="entry name" value="Sporulation related repeat"/>
    <property type="match status" value="1"/>
</dbReference>
<dbReference type="RefSeq" id="WP_303539773.1">
    <property type="nucleotide sequence ID" value="NZ_JAUOTP010000001.1"/>
</dbReference>
<dbReference type="InterPro" id="IPR011990">
    <property type="entry name" value="TPR-like_helical_dom_sf"/>
</dbReference>
<comment type="caution">
    <text evidence="4">The sequence shown here is derived from an EMBL/GenBank/DDBJ whole genome shotgun (WGS) entry which is preliminary data.</text>
</comment>
<evidence type="ECO:0000313" key="4">
    <source>
        <dbReference type="EMBL" id="MDO6413407.1"/>
    </source>
</evidence>
<dbReference type="Pfam" id="PF08238">
    <property type="entry name" value="Sel1"/>
    <property type="match status" value="2"/>
</dbReference>
<dbReference type="Pfam" id="PF05036">
    <property type="entry name" value="SPOR"/>
    <property type="match status" value="1"/>
</dbReference>
<dbReference type="InterPro" id="IPR050767">
    <property type="entry name" value="Sel1_AlgK"/>
</dbReference>
<evidence type="ECO:0000259" key="3">
    <source>
        <dbReference type="PROSITE" id="PS51724"/>
    </source>
</evidence>
<proteinExistence type="predicted"/>
<protein>
    <submittedName>
        <fullName evidence="4">SPOR domain-containing protein</fullName>
    </submittedName>
</protein>
<gene>
    <name evidence="4" type="ORF">Q4F19_03340</name>
</gene>
<evidence type="ECO:0000256" key="1">
    <source>
        <dbReference type="SAM" id="MobiDB-lite"/>
    </source>
</evidence>
<dbReference type="Gene3D" id="1.25.40.10">
    <property type="entry name" value="Tetratricopeptide repeat domain"/>
    <property type="match status" value="1"/>
</dbReference>
<organism evidence="4 5">
    <name type="scientific">Sphingomonas natans</name>
    <dbReference type="NCBI Taxonomy" id="3063330"/>
    <lineage>
        <taxon>Bacteria</taxon>
        <taxon>Pseudomonadati</taxon>
        <taxon>Pseudomonadota</taxon>
        <taxon>Alphaproteobacteria</taxon>
        <taxon>Sphingomonadales</taxon>
        <taxon>Sphingomonadaceae</taxon>
        <taxon>Sphingomonas</taxon>
    </lineage>
</organism>
<keyword evidence="5" id="KW-1185">Reference proteome</keyword>
<dbReference type="InterPro" id="IPR006597">
    <property type="entry name" value="Sel1-like"/>
</dbReference>
<feature type="signal peptide" evidence="2">
    <location>
        <begin position="1"/>
        <end position="20"/>
    </location>
</feature>
<dbReference type="EMBL" id="JAUOTP010000001">
    <property type="protein sequence ID" value="MDO6413407.1"/>
    <property type="molecule type" value="Genomic_DNA"/>
</dbReference>